<protein>
    <recommendedName>
        <fullName evidence="5">NAD(P)-binding protein</fullName>
    </recommendedName>
</protein>
<dbReference type="Pfam" id="PF00106">
    <property type="entry name" value="adh_short"/>
    <property type="match status" value="1"/>
</dbReference>
<dbReference type="SUPFAM" id="SSF51735">
    <property type="entry name" value="NAD(P)-binding Rossmann-fold domains"/>
    <property type="match status" value="1"/>
</dbReference>
<organism evidence="3 4">
    <name type="scientific">Apiospora rasikravindrae</name>
    <dbReference type="NCBI Taxonomy" id="990691"/>
    <lineage>
        <taxon>Eukaryota</taxon>
        <taxon>Fungi</taxon>
        <taxon>Dikarya</taxon>
        <taxon>Ascomycota</taxon>
        <taxon>Pezizomycotina</taxon>
        <taxon>Sordariomycetes</taxon>
        <taxon>Xylariomycetidae</taxon>
        <taxon>Amphisphaeriales</taxon>
        <taxon>Apiosporaceae</taxon>
        <taxon>Apiospora</taxon>
    </lineage>
</organism>
<keyword evidence="4" id="KW-1185">Reference proteome</keyword>
<accession>A0ABR1SEM5</accession>
<comment type="similarity">
    <text evidence="1">Belongs to the short-chain dehydrogenases/reductases (SDR) family.</text>
</comment>
<sequence>MSARINTVLIIGATAGIGEAFARTFHTMGKKVIATGRNKEKLDAMSKELPGLETRQFDINDLAALPGTVGAILKDFPRLDTVLVTAGIQKCFNFFDPSITDPGQIADEISTNLAAPTVLVHLFAPHLLALANAGTKTTLFLTSSSLGYVPLSFYPAYCPAKAGVAALAKIVRQQLSFGPDAARANMSVVEIVPPYTDTGLDEAHREATVAMQGGPDKAFRPMPLAEFVAEFFKGLEDAEADGSLKAEIGVGFGQMGVNTWRGSFGKVYEQMGLCT</sequence>
<dbReference type="InterPro" id="IPR002347">
    <property type="entry name" value="SDR_fam"/>
</dbReference>
<reference evidence="3 4" key="1">
    <citation type="submission" date="2023-01" db="EMBL/GenBank/DDBJ databases">
        <title>Analysis of 21 Apiospora genomes using comparative genomics revels a genus with tremendous synthesis potential of carbohydrate active enzymes and secondary metabolites.</title>
        <authorList>
            <person name="Sorensen T."/>
        </authorList>
    </citation>
    <scope>NUCLEOTIDE SEQUENCE [LARGE SCALE GENOMIC DNA]</scope>
    <source>
        <strain evidence="3 4">CBS 33761</strain>
    </source>
</reference>
<evidence type="ECO:0000256" key="1">
    <source>
        <dbReference type="ARBA" id="ARBA00006484"/>
    </source>
</evidence>
<dbReference type="PANTHER" id="PTHR44196">
    <property type="entry name" value="DEHYDROGENASE/REDUCTASE SDR FAMILY MEMBER 7B"/>
    <property type="match status" value="1"/>
</dbReference>
<dbReference type="Gene3D" id="3.40.50.720">
    <property type="entry name" value="NAD(P)-binding Rossmann-like Domain"/>
    <property type="match status" value="1"/>
</dbReference>
<name>A0ABR1SEM5_9PEZI</name>
<evidence type="ECO:0000313" key="4">
    <source>
        <dbReference type="Proteomes" id="UP001444661"/>
    </source>
</evidence>
<evidence type="ECO:0008006" key="5">
    <source>
        <dbReference type="Google" id="ProtNLM"/>
    </source>
</evidence>
<keyword evidence="2" id="KW-0560">Oxidoreductase</keyword>
<evidence type="ECO:0000313" key="3">
    <source>
        <dbReference type="EMBL" id="KAK8029865.1"/>
    </source>
</evidence>
<dbReference type="PANTHER" id="PTHR44196:SF1">
    <property type="entry name" value="DEHYDROGENASE_REDUCTASE SDR FAMILY MEMBER 7B"/>
    <property type="match status" value="1"/>
</dbReference>
<proteinExistence type="inferred from homology"/>
<dbReference type="PRINTS" id="PR00081">
    <property type="entry name" value="GDHRDH"/>
</dbReference>
<dbReference type="Proteomes" id="UP001444661">
    <property type="component" value="Unassembled WGS sequence"/>
</dbReference>
<dbReference type="InterPro" id="IPR036291">
    <property type="entry name" value="NAD(P)-bd_dom_sf"/>
</dbReference>
<evidence type="ECO:0000256" key="2">
    <source>
        <dbReference type="ARBA" id="ARBA00023002"/>
    </source>
</evidence>
<dbReference type="EMBL" id="JAQQWK010000010">
    <property type="protein sequence ID" value="KAK8029865.1"/>
    <property type="molecule type" value="Genomic_DNA"/>
</dbReference>
<comment type="caution">
    <text evidence="3">The sequence shown here is derived from an EMBL/GenBank/DDBJ whole genome shotgun (WGS) entry which is preliminary data.</text>
</comment>
<gene>
    <name evidence="3" type="ORF">PG993_011156</name>
</gene>